<proteinExistence type="predicted"/>
<name>A0ACD5WMY9_AVESA</name>
<evidence type="ECO:0000313" key="1">
    <source>
        <dbReference type="EnsemblPlants" id="AVESA.00010b.r2.4CG1254030.1.CDS"/>
    </source>
</evidence>
<dbReference type="Proteomes" id="UP001732700">
    <property type="component" value="Chromosome 4C"/>
</dbReference>
<reference evidence="1" key="1">
    <citation type="submission" date="2021-05" db="EMBL/GenBank/DDBJ databases">
        <authorList>
            <person name="Scholz U."/>
            <person name="Mascher M."/>
            <person name="Fiebig A."/>
        </authorList>
    </citation>
    <scope>NUCLEOTIDE SEQUENCE [LARGE SCALE GENOMIC DNA]</scope>
</reference>
<evidence type="ECO:0000313" key="2">
    <source>
        <dbReference type="Proteomes" id="UP001732700"/>
    </source>
</evidence>
<organism evidence="1 2">
    <name type="scientific">Avena sativa</name>
    <name type="common">Oat</name>
    <dbReference type="NCBI Taxonomy" id="4498"/>
    <lineage>
        <taxon>Eukaryota</taxon>
        <taxon>Viridiplantae</taxon>
        <taxon>Streptophyta</taxon>
        <taxon>Embryophyta</taxon>
        <taxon>Tracheophyta</taxon>
        <taxon>Spermatophyta</taxon>
        <taxon>Magnoliopsida</taxon>
        <taxon>Liliopsida</taxon>
        <taxon>Poales</taxon>
        <taxon>Poaceae</taxon>
        <taxon>BOP clade</taxon>
        <taxon>Pooideae</taxon>
        <taxon>Poodae</taxon>
        <taxon>Poeae</taxon>
        <taxon>Poeae Chloroplast Group 1 (Aveneae type)</taxon>
        <taxon>Aveninae</taxon>
        <taxon>Avena</taxon>
    </lineage>
</organism>
<reference evidence="1" key="2">
    <citation type="submission" date="2025-09" db="UniProtKB">
        <authorList>
            <consortium name="EnsemblPlants"/>
        </authorList>
    </citation>
    <scope>IDENTIFICATION</scope>
</reference>
<protein>
    <submittedName>
        <fullName evidence="1">Uncharacterized protein</fullName>
    </submittedName>
</protein>
<keyword evidence="2" id="KW-1185">Reference proteome</keyword>
<dbReference type="EnsemblPlants" id="AVESA.00010b.r2.4CG1254030.1">
    <property type="protein sequence ID" value="AVESA.00010b.r2.4CG1254030.1.CDS"/>
    <property type="gene ID" value="AVESA.00010b.r2.4CG1254030"/>
</dbReference>
<accession>A0ACD5WMY9</accession>
<sequence>MPDVCCPRYLPFIPKQAPCPCLSPEIYIALAVAAPVALVFWFLRNLHRPLLEQLPDGVPDQIPATPEPEDLDSPTTPPQVETEGSGSTRASDEEDVGDEAGREAEIAPAFVNATIDRSAEIAGILDKILNAFGQILLDIHNTDESTIHPGNGLLIQSMEILFGTGTYTVEPYSVMFDFWISKLEEDAEWIGQGEKGRSYIFLLNNTYDVWQTMRCPRAPFSNLLELSGRLASMVQQYKKSYFHECWVPLNNPCHPDKFTSVFHTICKDQMTWKVTAELRYTLRQEIVDLILPPYELSLLALKANQSPLPKILYWLKRLMAGKKKQKKLTVEGLEKVIKDLFEG</sequence>